<dbReference type="InterPro" id="IPR012373">
    <property type="entry name" value="Ferrdict_sens_TM"/>
</dbReference>
<dbReference type="PIRSF" id="PIRSF018266">
    <property type="entry name" value="FecR"/>
    <property type="match status" value="1"/>
</dbReference>
<dbReference type="PANTHER" id="PTHR30273">
    <property type="entry name" value="PERIPLASMIC SIGNAL SENSOR AND SIGMA FACTOR ACTIVATOR FECR-RELATED"/>
    <property type="match status" value="1"/>
</dbReference>
<evidence type="ECO:0000313" key="4">
    <source>
        <dbReference type="Proteomes" id="UP000594042"/>
    </source>
</evidence>
<sequence>MDRELLYRFFNGTASESERISIREWAEAAPENMRELLNERKLYTAIILTGEKESFESHKKTGWYRRIDFIHIGRYAAVFICAVLLTWFASNPKDTTVSSVSQIDVPLGQYMNLTLADGTTVYLNSGTTFRYPTAFTGKVRQVEIDGEGFFQVTHQEKDIPFVVKTSKGDVRVLGTKFNVEAYAERDRFVTSLLEGKVEVVTAIGSLMLNPNEKATLVDGSLKKESLSDRGSYSWTGGIIDFNNIRFGDLMSEFEKIYGVRIIIENPELEDNFCLGKFRRIDGLDYALRVLQVDIPFEFRQDFETQTFYIN</sequence>
<dbReference type="Gene3D" id="2.60.120.1440">
    <property type="match status" value="1"/>
</dbReference>
<dbReference type="Pfam" id="PF16344">
    <property type="entry name" value="FecR_C"/>
    <property type="match status" value="1"/>
</dbReference>
<protein>
    <submittedName>
        <fullName evidence="3">Anti-sigma factor</fullName>
    </submittedName>
</protein>
<dbReference type="PANTHER" id="PTHR30273:SF2">
    <property type="entry name" value="PROTEIN FECR"/>
    <property type="match status" value="1"/>
</dbReference>
<evidence type="ECO:0000313" key="3">
    <source>
        <dbReference type="EMBL" id="BCI61933.1"/>
    </source>
</evidence>
<accession>A0A7G1HSF5</accession>
<dbReference type="KEGG" id="copr:Cop2CBH44_02860"/>
<dbReference type="Proteomes" id="UP000594042">
    <property type="component" value="Chromosome"/>
</dbReference>
<reference evidence="4" key="1">
    <citation type="submission" date="2020-07" db="EMBL/GenBank/DDBJ databases">
        <title>Complete genome sequencing of Coprobacter sp. strain 2CBH44.</title>
        <authorList>
            <person name="Sakamoto M."/>
            <person name="Murakami T."/>
            <person name="Mori H."/>
        </authorList>
    </citation>
    <scope>NUCLEOTIDE SEQUENCE [LARGE SCALE GENOMIC DNA]</scope>
    <source>
        <strain evidence="4">2CBH44</strain>
    </source>
</reference>
<proteinExistence type="predicted"/>
<dbReference type="GO" id="GO:0016989">
    <property type="term" value="F:sigma factor antagonist activity"/>
    <property type="evidence" value="ECO:0007669"/>
    <property type="project" value="TreeGrafter"/>
</dbReference>
<feature type="domain" description="Protein FecR C-terminal" evidence="2">
    <location>
        <begin position="239"/>
        <end position="301"/>
    </location>
</feature>
<dbReference type="Gene3D" id="3.55.50.30">
    <property type="match status" value="1"/>
</dbReference>
<keyword evidence="4" id="KW-1185">Reference proteome</keyword>
<dbReference type="RefSeq" id="WP_021931356.1">
    <property type="nucleotide sequence ID" value="NZ_AP023322.1"/>
</dbReference>
<gene>
    <name evidence="3" type="ORF">Cop2CBH44_02860</name>
</gene>
<evidence type="ECO:0000259" key="1">
    <source>
        <dbReference type="Pfam" id="PF04773"/>
    </source>
</evidence>
<dbReference type="EMBL" id="AP023322">
    <property type="protein sequence ID" value="BCI61933.1"/>
    <property type="molecule type" value="Genomic_DNA"/>
</dbReference>
<dbReference type="InterPro" id="IPR032508">
    <property type="entry name" value="FecR_C"/>
</dbReference>
<dbReference type="Pfam" id="PF04773">
    <property type="entry name" value="FecR"/>
    <property type="match status" value="1"/>
</dbReference>
<feature type="domain" description="FecR protein" evidence="1">
    <location>
        <begin position="105"/>
        <end position="198"/>
    </location>
</feature>
<evidence type="ECO:0000259" key="2">
    <source>
        <dbReference type="Pfam" id="PF16344"/>
    </source>
</evidence>
<dbReference type="InterPro" id="IPR006860">
    <property type="entry name" value="FecR"/>
</dbReference>
<organism evidence="3 4">
    <name type="scientific">Coprobacter secundus subsp. similis</name>
    <dbReference type="NCBI Taxonomy" id="2751153"/>
    <lineage>
        <taxon>Bacteria</taxon>
        <taxon>Pseudomonadati</taxon>
        <taxon>Bacteroidota</taxon>
        <taxon>Bacteroidia</taxon>
        <taxon>Bacteroidales</taxon>
        <taxon>Barnesiellaceae</taxon>
        <taxon>Coprobacter</taxon>
    </lineage>
</organism>
<dbReference type="AlphaFoldDB" id="A0A7G1HSF5"/>
<name>A0A7G1HSF5_9BACT</name>